<comment type="caution">
    <text evidence="1">The sequence shown here is derived from an EMBL/GenBank/DDBJ whole genome shotgun (WGS) entry which is preliminary data.</text>
</comment>
<gene>
    <name evidence="1" type="ORF">OXPF_02400</name>
</gene>
<dbReference type="RefSeq" id="WP_160317123.1">
    <property type="nucleotide sequence ID" value="NZ_LKET01000014.1"/>
</dbReference>
<reference evidence="1 2" key="1">
    <citation type="submission" date="2015-09" db="EMBL/GenBank/DDBJ databases">
        <title>Genome sequence of Oxobacter pfennigii DSM 3222.</title>
        <authorList>
            <person name="Poehlein A."/>
            <person name="Bengelsdorf F.R."/>
            <person name="Schiel-Bengelsdorf B."/>
            <person name="Duerre P."/>
            <person name="Daniel R."/>
        </authorList>
    </citation>
    <scope>NUCLEOTIDE SEQUENCE [LARGE SCALE GENOMIC DNA]</scope>
    <source>
        <strain evidence="1 2">DSM 3222</strain>
    </source>
</reference>
<protein>
    <submittedName>
        <fullName evidence="1">Uncharacterized protein</fullName>
    </submittedName>
</protein>
<dbReference type="STRING" id="36849.OXPF_02400"/>
<evidence type="ECO:0000313" key="1">
    <source>
        <dbReference type="EMBL" id="KPU46130.1"/>
    </source>
</evidence>
<organism evidence="1 2">
    <name type="scientific">Oxobacter pfennigii</name>
    <dbReference type="NCBI Taxonomy" id="36849"/>
    <lineage>
        <taxon>Bacteria</taxon>
        <taxon>Bacillati</taxon>
        <taxon>Bacillota</taxon>
        <taxon>Clostridia</taxon>
        <taxon>Eubacteriales</taxon>
        <taxon>Clostridiaceae</taxon>
        <taxon>Oxobacter</taxon>
    </lineage>
</organism>
<dbReference type="AlphaFoldDB" id="A0A0P8X5K6"/>
<dbReference type="Proteomes" id="UP000050326">
    <property type="component" value="Unassembled WGS sequence"/>
</dbReference>
<proteinExistence type="predicted"/>
<name>A0A0P8X5K6_9CLOT</name>
<accession>A0A0P8X5K6</accession>
<keyword evidence="2" id="KW-1185">Reference proteome</keyword>
<evidence type="ECO:0000313" key="2">
    <source>
        <dbReference type="Proteomes" id="UP000050326"/>
    </source>
</evidence>
<sequence>MLIANQYKDSGNMINQRNDYMDSLEFKENKDFAEIIINLNHRQDNIHAR</sequence>
<dbReference type="EMBL" id="LKET01000014">
    <property type="protein sequence ID" value="KPU46130.1"/>
    <property type="molecule type" value="Genomic_DNA"/>
</dbReference>